<comment type="caution">
    <text evidence="3">The sequence shown here is derived from an EMBL/GenBank/DDBJ whole genome shotgun (WGS) entry which is preliminary data.</text>
</comment>
<dbReference type="OrthoDB" id="99887at2"/>
<keyword evidence="4" id="KW-1185">Reference proteome</keyword>
<dbReference type="RefSeq" id="WP_081145371.1">
    <property type="nucleotide sequence ID" value="NZ_LVYD01000002.1"/>
</dbReference>
<organism evidence="3 4">
    <name type="scientific">Niastella vici</name>
    <dbReference type="NCBI Taxonomy" id="1703345"/>
    <lineage>
        <taxon>Bacteria</taxon>
        <taxon>Pseudomonadati</taxon>
        <taxon>Bacteroidota</taxon>
        <taxon>Chitinophagia</taxon>
        <taxon>Chitinophagales</taxon>
        <taxon>Chitinophagaceae</taxon>
        <taxon>Niastella</taxon>
    </lineage>
</organism>
<dbReference type="STRING" id="1703345.A3860_13135"/>
<dbReference type="Gene3D" id="3.30.379.10">
    <property type="entry name" value="Chitobiase/beta-hexosaminidase domain 2-like"/>
    <property type="match status" value="1"/>
</dbReference>
<name>A0A1V9G771_9BACT</name>
<dbReference type="EMBL" id="LVYD01000002">
    <property type="protein sequence ID" value="OQP66430.1"/>
    <property type="molecule type" value="Genomic_DNA"/>
</dbReference>
<dbReference type="AlphaFoldDB" id="A0A1V9G771"/>
<evidence type="ECO:0008006" key="5">
    <source>
        <dbReference type="Google" id="ProtNLM"/>
    </source>
</evidence>
<feature type="chain" id="PRO_5012303102" description="Beta-hexosaminidase bacterial type N-terminal domain-containing protein" evidence="2">
    <location>
        <begin position="20"/>
        <end position="915"/>
    </location>
</feature>
<dbReference type="SUPFAM" id="SSF55545">
    <property type="entry name" value="beta-N-acetylhexosaminidase-like domain"/>
    <property type="match status" value="1"/>
</dbReference>
<evidence type="ECO:0000313" key="4">
    <source>
        <dbReference type="Proteomes" id="UP000192796"/>
    </source>
</evidence>
<keyword evidence="1" id="KW-0378">Hydrolase</keyword>
<sequence>MKGFLVLVVTVLTLKTSWASDKPTDKNVTIITANNSPRTKYGTEKLTGALQKAGYKVVVSTDGKLTATGTTILAGNYGDALVKKAAATWHLQPDTTGKEGFSIKSKPNAIIIAGTDASGTLYGCLELAEQVTNNKAIPAGFSMTDKPEMVLRGTCIGVQKPYYLPGRTVYEYPYTPETFPWLYDKALWVQYLDSLVANRLNSLYLWNGHPFASLVRTNEYPYAVEVDDATFKKNEELFAFLTTEADKRGIWVIQMFYNIIVSKPFAEKHNIKTQDRTRPIVPLIADYTRKSIAAFVAKYPNVGLMVALGEAMEGVGQDDVDWFCKTIIPGVQDGLKILGKKDEPPIVLRAHDTDAPRVMKEALPLYKNLYTEAKFNGEALTTYEPRGPWADLHRSLSRIGTVQIENVHILANLEPFRYGSPDFIQKCVQSMHSVYEANGLHLYPQASYWDWPYTADKSTPRLLEVERDWIWYRTWARYAWKSDRNRGQEIDYWAGSLGTKFGCTAAQAKNIVEAYEQSGEISPKILRRYGITDGNRQTMTLGMLMTQLIDPKRFGLFPLLYNSESPFGEMIIEYALHEANGIPHIGESPMLVADQIIEHGNKAVAAIEQAAPYITANRDEFNRLKNDMYCYQEMAQYYAWKARAAVQVLKFKYSNKVADLEQAVPMLEKSVAYFAELAARTDTTYLYANSMQTQQRKIPVNGKDTKNKTWVELLPFYQRELENFKKHIEVLKKQGAGTAVASLTPLKSVPVTIITENIKTYTVQKNAQVFPDLSVVINELPPLLTGLQGIYYSQQRQITEGTSLSFKTTVPVKLLVAYFAEKNSAYLPEPTLEIDASADDFRQAEVKVANAIAIDEFPAINIHSFTFQAGTHTLTLGKGSCLLLGFINDNDPLPVIDAGLGVSENAGALDWLFEK</sequence>
<protein>
    <recommendedName>
        <fullName evidence="5">Beta-hexosaminidase bacterial type N-terminal domain-containing protein</fullName>
    </recommendedName>
</protein>
<dbReference type="GO" id="GO:0016787">
    <property type="term" value="F:hydrolase activity"/>
    <property type="evidence" value="ECO:0007669"/>
    <property type="project" value="UniProtKB-KW"/>
</dbReference>
<proteinExistence type="predicted"/>
<reference evidence="3 4" key="1">
    <citation type="submission" date="2016-03" db="EMBL/GenBank/DDBJ databases">
        <title>Niastella vici sp. nov., isolated from farmland soil.</title>
        <authorList>
            <person name="Chen L."/>
            <person name="Wang D."/>
            <person name="Yang S."/>
            <person name="Wang G."/>
        </authorList>
    </citation>
    <scope>NUCLEOTIDE SEQUENCE [LARGE SCALE GENOMIC DNA]</scope>
    <source>
        <strain evidence="3 4">DJ57</strain>
    </source>
</reference>
<dbReference type="Proteomes" id="UP000192796">
    <property type="component" value="Unassembled WGS sequence"/>
</dbReference>
<keyword evidence="2" id="KW-0732">Signal</keyword>
<evidence type="ECO:0000256" key="2">
    <source>
        <dbReference type="SAM" id="SignalP"/>
    </source>
</evidence>
<feature type="signal peptide" evidence="2">
    <location>
        <begin position="1"/>
        <end position="19"/>
    </location>
</feature>
<gene>
    <name evidence="3" type="ORF">A3860_13135</name>
</gene>
<evidence type="ECO:0000313" key="3">
    <source>
        <dbReference type="EMBL" id="OQP66430.1"/>
    </source>
</evidence>
<accession>A0A1V9G771</accession>
<evidence type="ECO:0000256" key="1">
    <source>
        <dbReference type="ARBA" id="ARBA00022801"/>
    </source>
</evidence>
<dbReference type="InterPro" id="IPR029018">
    <property type="entry name" value="Hex-like_dom2"/>
</dbReference>
<dbReference type="GO" id="GO:0005975">
    <property type="term" value="P:carbohydrate metabolic process"/>
    <property type="evidence" value="ECO:0007669"/>
    <property type="project" value="UniProtKB-ARBA"/>
</dbReference>